<accession>A0A8S2ZL09</accession>
<dbReference type="EMBL" id="CAJOBH010120483">
    <property type="protein sequence ID" value="CAF4708840.1"/>
    <property type="molecule type" value="Genomic_DNA"/>
</dbReference>
<evidence type="ECO:0000313" key="3">
    <source>
        <dbReference type="Proteomes" id="UP000681967"/>
    </source>
</evidence>
<dbReference type="AlphaFoldDB" id="A0A8S2ZL09"/>
<dbReference type="Proteomes" id="UP000681967">
    <property type="component" value="Unassembled WGS sequence"/>
</dbReference>
<evidence type="ECO:0000313" key="1">
    <source>
        <dbReference type="EMBL" id="CAF4634766.1"/>
    </source>
</evidence>
<dbReference type="EMBL" id="CAJOBH010105508">
    <property type="protein sequence ID" value="CAF4634766.1"/>
    <property type="molecule type" value="Genomic_DNA"/>
</dbReference>
<sequence length="35" mass="4366">MCSCWQENPDNRPTFETLYMRFDEFMIQAEPSYRE</sequence>
<gene>
    <name evidence="1" type="ORF">BYL167_LOCUS41516</name>
    <name evidence="2" type="ORF">BYL167_LOCUS44397</name>
</gene>
<proteinExistence type="predicted"/>
<comment type="caution">
    <text evidence="1">The sequence shown here is derived from an EMBL/GenBank/DDBJ whole genome shotgun (WGS) entry which is preliminary data.</text>
</comment>
<evidence type="ECO:0000313" key="2">
    <source>
        <dbReference type="EMBL" id="CAF4708840.1"/>
    </source>
</evidence>
<reference evidence="1" key="1">
    <citation type="submission" date="2021-02" db="EMBL/GenBank/DDBJ databases">
        <authorList>
            <person name="Nowell W R."/>
        </authorList>
    </citation>
    <scope>NUCLEOTIDE SEQUENCE</scope>
</reference>
<name>A0A8S2ZL09_9BILA</name>
<protein>
    <submittedName>
        <fullName evidence="1">Uncharacterized protein</fullName>
    </submittedName>
</protein>
<organism evidence="1 3">
    <name type="scientific">Rotaria magnacalcarata</name>
    <dbReference type="NCBI Taxonomy" id="392030"/>
    <lineage>
        <taxon>Eukaryota</taxon>
        <taxon>Metazoa</taxon>
        <taxon>Spiralia</taxon>
        <taxon>Gnathifera</taxon>
        <taxon>Rotifera</taxon>
        <taxon>Eurotatoria</taxon>
        <taxon>Bdelloidea</taxon>
        <taxon>Philodinida</taxon>
        <taxon>Philodinidae</taxon>
        <taxon>Rotaria</taxon>
    </lineage>
</organism>
<feature type="non-terminal residue" evidence="1">
    <location>
        <position position="35"/>
    </location>
</feature>